<organism evidence="1 2">
    <name type="scientific">Rhodonellum psychrophilum GCM71 = DSM 17998</name>
    <dbReference type="NCBI Taxonomy" id="1123057"/>
    <lineage>
        <taxon>Bacteria</taxon>
        <taxon>Pseudomonadati</taxon>
        <taxon>Bacteroidota</taxon>
        <taxon>Cytophagia</taxon>
        <taxon>Cytophagales</taxon>
        <taxon>Cytophagaceae</taxon>
        <taxon>Rhodonellum</taxon>
    </lineage>
</organism>
<reference evidence="1 2" key="1">
    <citation type="journal article" date="2013" name="Genome Announc.">
        <title>Draft Genome Sequence of the Psychrophilic and Alkaliphilic Rhodonellum psychrophilum Strain GCM71T.</title>
        <authorList>
            <person name="Hauptmann A.L."/>
            <person name="Glaring M.A."/>
            <person name="Hallin P.F."/>
            <person name="Prieme A."/>
            <person name="Stougaard P."/>
        </authorList>
    </citation>
    <scope>NUCLEOTIDE SEQUENCE [LARGE SCALE GENOMIC DNA]</scope>
    <source>
        <strain evidence="1 2">GCM71</strain>
    </source>
</reference>
<evidence type="ECO:0000313" key="1">
    <source>
        <dbReference type="EMBL" id="ERM84680.1"/>
    </source>
</evidence>
<dbReference type="Proteomes" id="UP000016843">
    <property type="component" value="Unassembled WGS sequence"/>
</dbReference>
<name>U5BVK2_9BACT</name>
<sequence length="30" mass="3270">MINENPTKNQKTSQQGGFLVLISSVFAFLG</sequence>
<dbReference type="AlphaFoldDB" id="U5BVK2"/>
<keyword evidence="2" id="KW-1185">Reference proteome</keyword>
<accession>U5BVK2</accession>
<comment type="caution">
    <text evidence="1">The sequence shown here is derived from an EMBL/GenBank/DDBJ whole genome shotgun (WGS) entry which is preliminary data.</text>
</comment>
<dbReference type="EMBL" id="AWXR01000002">
    <property type="protein sequence ID" value="ERM84680.1"/>
    <property type="molecule type" value="Genomic_DNA"/>
</dbReference>
<protein>
    <submittedName>
        <fullName evidence="1">Uncharacterized protein</fullName>
    </submittedName>
</protein>
<gene>
    <name evidence="1" type="ORF">P872_23510</name>
</gene>
<evidence type="ECO:0000313" key="2">
    <source>
        <dbReference type="Proteomes" id="UP000016843"/>
    </source>
</evidence>
<proteinExistence type="predicted"/>